<dbReference type="InterPro" id="IPR000210">
    <property type="entry name" value="BTB/POZ_dom"/>
</dbReference>
<dbReference type="CDD" id="cd18186">
    <property type="entry name" value="BTB_POZ_ZBTB_KLHL-like"/>
    <property type="match status" value="1"/>
</dbReference>
<dbReference type="WBParaSite" id="L893_g8239.t1">
    <property type="protein sequence ID" value="L893_g8239.t1"/>
    <property type="gene ID" value="L893_g8239"/>
</dbReference>
<accession>A0A1I8AR85</accession>
<dbReference type="Pfam" id="PF00651">
    <property type="entry name" value="BTB"/>
    <property type="match status" value="1"/>
</dbReference>
<dbReference type="PROSITE" id="PS50097">
    <property type="entry name" value="BTB"/>
    <property type="match status" value="1"/>
</dbReference>
<name>A0A1I8AR85_9BILA</name>
<proteinExistence type="predicted"/>
<keyword evidence="2" id="KW-1185">Reference proteome</keyword>
<sequence length="290" mass="33406">MANVGRIEGTLQNYGTSAEVEIGGAKWSLFREHSEFEIRCFVDNNDHVLWSCTARGDLTVWGPYMEEQFLVWSDSFDYGNAFDGCDSSDFLSIRKPVEKVSFKGEITVIKIRRIDLSSPTNEAIESPEDAACIEVEGMKLWVSKKVLSFHSPFFKALFSDDFKEKATESCALKEVKINEFKRFLSVLYNIDITIKHEDDVEELLRLGDMWQCDAVLRFCRFTLSLESIHIRLDTKIGLCDRYGFWPLLRKTIENADLEELKRFVKKGYCVHLSLSSFGRSLIENRLADSR</sequence>
<reference evidence="3" key="1">
    <citation type="submission" date="2016-11" db="UniProtKB">
        <authorList>
            <consortium name="WormBaseParasite"/>
        </authorList>
    </citation>
    <scope>IDENTIFICATION</scope>
</reference>
<dbReference type="SUPFAM" id="SSF54695">
    <property type="entry name" value="POZ domain"/>
    <property type="match status" value="1"/>
</dbReference>
<evidence type="ECO:0000259" key="1">
    <source>
        <dbReference type="PROSITE" id="PS50097"/>
    </source>
</evidence>
<evidence type="ECO:0000313" key="2">
    <source>
        <dbReference type="Proteomes" id="UP000095287"/>
    </source>
</evidence>
<dbReference type="Gene3D" id="3.30.710.10">
    <property type="entry name" value="Potassium Channel Kv1.1, Chain A"/>
    <property type="match status" value="1"/>
</dbReference>
<evidence type="ECO:0000313" key="3">
    <source>
        <dbReference type="WBParaSite" id="L893_g8239.t1"/>
    </source>
</evidence>
<dbReference type="PANTHER" id="PTHR22744">
    <property type="entry name" value="HELIX LOOP HELIX PROTEIN 21-RELATED"/>
    <property type="match status" value="1"/>
</dbReference>
<dbReference type="SMART" id="SM00225">
    <property type="entry name" value="BTB"/>
    <property type="match status" value="1"/>
</dbReference>
<dbReference type="PANTHER" id="PTHR22744:SF17">
    <property type="entry name" value="BTB DOMAIN-CONTAINING PROTEIN"/>
    <property type="match status" value="1"/>
</dbReference>
<feature type="domain" description="BTB" evidence="1">
    <location>
        <begin position="129"/>
        <end position="196"/>
    </location>
</feature>
<organism evidence="2 3">
    <name type="scientific">Steinernema glaseri</name>
    <dbReference type="NCBI Taxonomy" id="37863"/>
    <lineage>
        <taxon>Eukaryota</taxon>
        <taxon>Metazoa</taxon>
        <taxon>Ecdysozoa</taxon>
        <taxon>Nematoda</taxon>
        <taxon>Chromadorea</taxon>
        <taxon>Rhabditida</taxon>
        <taxon>Tylenchina</taxon>
        <taxon>Panagrolaimomorpha</taxon>
        <taxon>Strongyloidoidea</taxon>
        <taxon>Steinernematidae</taxon>
        <taxon>Steinernema</taxon>
    </lineage>
</organism>
<protein>
    <submittedName>
        <fullName evidence="3">BTB domain-containing protein</fullName>
    </submittedName>
</protein>
<dbReference type="Proteomes" id="UP000095287">
    <property type="component" value="Unplaced"/>
</dbReference>
<dbReference type="AlphaFoldDB" id="A0A1I8AR85"/>
<dbReference type="InterPro" id="IPR011333">
    <property type="entry name" value="SKP1/BTB/POZ_sf"/>
</dbReference>